<keyword evidence="9" id="KW-1185">Reference proteome</keyword>
<feature type="domain" description="Flagellar hook-associated protein 2 N-terminal" evidence="6">
    <location>
        <begin position="24"/>
        <end position="131"/>
    </location>
</feature>
<comment type="similarity">
    <text evidence="1 5">Belongs to the FliD family.</text>
</comment>
<accession>A0ABQ1E8H8</accession>
<evidence type="ECO:0000256" key="2">
    <source>
        <dbReference type="ARBA" id="ARBA00011255"/>
    </source>
</evidence>
<dbReference type="EMBL" id="BMBA01000001">
    <property type="protein sequence ID" value="GFZ30981.1"/>
    <property type="molecule type" value="Genomic_DNA"/>
</dbReference>
<dbReference type="PANTHER" id="PTHR30288:SF0">
    <property type="entry name" value="FLAGELLAR HOOK-ASSOCIATED PROTEIN 2"/>
    <property type="match status" value="1"/>
</dbReference>
<keyword evidence="3 5" id="KW-0175">Coiled coil</keyword>
<dbReference type="InterPro" id="IPR003481">
    <property type="entry name" value="FliD_N"/>
</dbReference>
<evidence type="ECO:0000256" key="3">
    <source>
        <dbReference type="ARBA" id="ARBA00023054"/>
    </source>
</evidence>
<feature type="domain" description="Flagellar hook-associated protein 2 C-terminal" evidence="7">
    <location>
        <begin position="344"/>
        <end position="611"/>
    </location>
</feature>
<dbReference type="InterPro" id="IPR040026">
    <property type="entry name" value="FliD"/>
</dbReference>
<evidence type="ECO:0000256" key="1">
    <source>
        <dbReference type="ARBA" id="ARBA00009764"/>
    </source>
</evidence>
<dbReference type="Pfam" id="PF07195">
    <property type="entry name" value="FliD_C"/>
    <property type="match status" value="1"/>
</dbReference>
<comment type="function">
    <text evidence="5">Required for morphogenesis and for the elongation of the flagellar filament by facilitating polymerization of the flagellin monomers at the tip of growing filament. Forms a capping structure, which prevents flagellin subunits (transported through the central channel of the flagellum) from leaking out without polymerization at the distal end.</text>
</comment>
<comment type="caution">
    <text evidence="8">The sequence shown here is derived from an EMBL/GenBank/DDBJ whole genome shotgun (WGS) entry which is preliminary data.</text>
</comment>
<keyword evidence="5" id="KW-0964">Secreted</keyword>
<evidence type="ECO:0000313" key="9">
    <source>
        <dbReference type="Proteomes" id="UP000663802"/>
    </source>
</evidence>
<name>A0ABQ1E8H8_9CLOT</name>
<dbReference type="Proteomes" id="UP000663802">
    <property type="component" value="Unassembled WGS sequence"/>
</dbReference>
<organism evidence="8 9">
    <name type="scientific">Clostridium zeae</name>
    <dbReference type="NCBI Taxonomy" id="2759022"/>
    <lineage>
        <taxon>Bacteria</taxon>
        <taxon>Bacillati</taxon>
        <taxon>Bacillota</taxon>
        <taxon>Clostridia</taxon>
        <taxon>Eubacteriales</taxon>
        <taxon>Clostridiaceae</taxon>
        <taxon>Clostridium</taxon>
    </lineage>
</organism>
<protein>
    <recommendedName>
        <fullName evidence="5">Flagellar hook-associated protein 2</fullName>
        <shortName evidence="5">HAP2</shortName>
    </recommendedName>
    <alternativeName>
        <fullName evidence="5">Flagellar cap protein</fullName>
    </alternativeName>
</protein>
<feature type="coiled-coil region" evidence="5">
    <location>
        <begin position="567"/>
        <end position="594"/>
    </location>
</feature>
<keyword evidence="4 5" id="KW-0975">Bacterial flagellum</keyword>
<dbReference type="Pfam" id="PF02465">
    <property type="entry name" value="FliD_N"/>
    <property type="match status" value="1"/>
</dbReference>
<reference evidence="8 9" key="1">
    <citation type="journal article" date="2021" name="Int. J. Syst. Evol. Microbiol.">
        <title>Clostridium zeae sp. nov., isolated from corn silage.</title>
        <authorList>
            <person name="Kobayashi H."/>
            <person name="Tanizawa Y."/>
            <person name="Yagura M."/>
            <person name="Sakamoto M."/>
            <person name="Ohkuma M."/>
            <person name="Tohno M."/>
        </authorList>
    </citation>
    <scope>NUCLEOTIDE SEQUENCE [LARGE SCALE GENOMIC DNA]</scope>
    <source>
        <strain evidence="8 9">CSC2</strain>
    </source>
</reference>
<dbReference type="RefSeq" id="WP_206869074.1">
    <property type="nucleotide sequence ID" value="NZ_BMBA01000001.1"/>
</dbReference>
<evidence type="ECO:0000256" key="4">
    <source>
        <dbReference type="ARBA" id="ARBA00023143"/>
    </source>
</evidence>
<comment type="subunit">
    <text evidence="2 5">Homopentamer.</text>
</comment>
<dbReference type="InterPro" id="IPR010809">
    <property type="entry name" value="FliD_C"/>
</dbReference>
<evidence type="ECO:0000256" key="5">
    <source>
        <dbReference type="RuleBase" id="RU362066"/>
    </source>
</evidence>
<dbReference type="PANTHER" id="PTHR30288">
    <property type="entry name" value="FLAGELLAR CAP/ASSEMBLY PROTEIN FLID"/>
    <property type="match status" value="1"/>
</dbReference>
<evidence type="ECO:0000259" key="6">
    <source>
        <dbReference type="Pfam" id="PF02465"/>
    </source>
</evidence>
<comment type="subcellular location">
    <subcellularLocation>
        <location evidence="5">Secreted</location>
    </subcellularLocation>
    <subcellularLocation>
        <location evidence="5">Bacterial flagellum</location>
    </subcellularLocation>
</comment>
<evidence type="ECO:0000259" key="7">
    <source>
        <dbReference type="Pfam" id="PF07195"/>
    </source>
</evidence>
<gene>
    <name evidence="8" type="ORF">CSC2_15070</name>
</gene>
<evidence type="ECO:0000313" key="8">
    <source>
        <dbReference type="EMBL" id="GFZ30981.1"/>
    </source>
</evidence>
<sequence>MNISGASGSSSSTTDYTRITGLASGLDVDGLVKQALSADQTKIDKVKQDSQYVQWQQEAYVGYIKDLKDFASSFDILQTDNMMTSSTYTGTSVSSVMASTGVAGDNYLTASTYPGAVKGNYQVKINSLAQTAKSQSYFNTLNSTSSNPTDWSGQQLSFTVGADPTVRTITLGNFTGANVMDDVIADLNNKISANPSLAGQISAGKDSTGKLNISSTSNSDITYVGNAGGDLISTSNKTLKTYTGDTKLSDLGINSGSFTISISGQDFNVTVDSTKTISQFESDMQNIKSGNTPITQYFNINFSDLTKKLTIETKNTGSTNNFTIKADTTGNATAILGINGSYTGQDASVSIKAPGEANFTQVTKGSNSFTLDNVTYNLQNATAGDTVNLNVKADASSAVDKFKKFIDKYNALIDKINTSITQKKNYDYKPLTDAQKSSMTADQITAWETKAKEGILRRDDTLSNLVSSMRQAVYDAVSGAGISITDIGITTTSNYMDGGKLKIDETKLKAAIEQKGDLVKNLFTKSGTTNSDKGIFQRFKDVLNNVAGTDGTLIKKAGYINTRWVSQNDLSKSIAQKTQKIKDMQETMKAKQQHLYNMYSTLESNLNKLNSQSSWLTSQMSG</sequence>
<proteinExistence type="inferred from homology"/>